<reference evidence="1" key="3">
    <citation type="submission" date="2020-12" db="UniProtKB">
        <authorList>
            <consortium name="EnsemblPlants"/>
        </authorList>
    </citation>
    <scope>IDENTIFICATION</scope>
</reference>
<evidence type="ECO:0000313" key="1">
    <source>
        <dbReference type="EnsemblPlants" id="Pp3c19_23120V3.2"/>
    </source>
</evidence>
<dbReference type="EMBL" id="ABEU02000019">
    <property type="status" value="NOT_ANNOTATED_CDS"/>
    <property type="molecule type" value="Genomic_DNA"/>
</dbReference>
<proteinExistence type="predicted"/>
<reference evidence="1 2" key="1">
    <citation type="journal article" date="2008" name="Science">
        <title>The Physcomitrella genome reveals evolutionary insights into the conquest of land by plants.</title>
        <authorList>
            <person name="Rensing S."/>
            <person name="Lang D."/>
            <person name="Zimmer A."/>
            <person name="Terry A."/>
            <person name="Salamov A."/>
            <person name="Shapiro H."/>
            <person name="Nishiyama T."/>
            <person name="Perroud P.-F."/>
            <person name="Lindquist E."/>
            <person name="Kamisugi Y."/>
            <person name="Tanahashi T."/>
            <person name="Sakakibara K."/>
            <person name="Fujita T."/>
            <person name="Oishi K."/>
            <person name="Shin-I T."/>
            <person name="Kuroki Y."/>
            <person name="Toyoda A."/>
            <person name="Suzuki Y."/>
            <person name="Hashimoto A."/>
            <person name="Yamaguchi K."/>
            <person name="Sugano A."/>
            <person name="Kohara Y."/>
            <person name="Fujiyama A."/>
            <person name="Anterola A."/>
            <person name="Aoki S."/>
            <person name="Ashton N."/>
            <person name="Barbazuk W.B."/>
            <person name="Barker E."/>
            <person name="Bennetzen J."/>
            <person name="Bezanilla M."/>
            <person name="Blankenship R."/>
            <person name="Cho S.H."/>
            <person name="Dutcher S."/>
            <person name="Estelle M."/>
            <person name="Fawcett J.A."/>
            <person name="Gundlach H."/>
            <person name="Hanada K."/>
            <person name="Heyl A."/>
            <person name="Hicks K.A."/>
            <person name="Hugh J."/>
            <person name="Lohr M."/>
            <person name="Mayer K."/>
            <person name="Melkozernov A."/>
            <person name="Murata T."/>
            <person name="Nelson D."/>
            <person name="Pils B."/>
            <person name="Prigge M."/>
            <person name="Reiss B."/>
            <person name="Renner T."/>
            <person name="Rombauts S."/>
            <person name="Rushton P."/>
            <person name="Sanderfoot A."/>
            <person name="Schween G."/>
            <person name="Shiu S.-H."/>
            <person name="Stueber K."/>
            <person name="Theodoulou F.L."/>
            <person name="Tu H."/>
            <person name="Van de Peer Y."/>
            <person name="Verrier P.J."/>
            <person name="Waters E."/>
            <person name="Wood A."/>
            <person name="Yang L."/>
            <person name="Cove D."/>
            <person name="Cuming A."/>
            <person name="Hasebe M."/>
            <person name="Lucas S."/>
            <person name="Mishler D.B."/>
            <person name="Reski R."/>
            <person name="Grigoriev I."/>
            <person name="Quatrano R.S."/>
            <person name="Boore J.L."/>
        </authorList>
    </citation>
    <scope>NUCLEOTIDE SEQUENCE [LARGE SCALE GENOMIC DNA]</scope>
    <source>
        <strain evidence="1 2">cv. Gransden 2004</strain>
    </source>
</reference>
<dbReference type="AlphaFoldDB" id="A0A7I4FA07"/>
<dbReference type="Gramene" id="Pp3c19_23120V3.2">
    <property type="protein sequence ID" value="Pp3c19_23120V3.2"/>
    <property type="gene ID" value="Pp3c19_23120"/>
</dbReference>
<name>A0A7I4FA07_PHYPA</name>
<dbReference type="Proteomes" id="UP000006727">
    <property type="component" value="Chromosome 19"/>
</dbReference>
<reference evidence="1 2" key="2">
    <citation type="journal article" date="2018" name="Plant J.">
        <title>The Physcomitrella patens chromosome-scale assembly reveals moss genome structure and evolution.</title>
        <authorList>
            <person name="Lang D."/>
            <person name="Ullrich K.K."/>
            <person name="Murat F."/>
            <person name="Fuchs J."/>
            <person name="Jenkins J."/>
            <person name="Haas F.B."/>
            <person name="Piednoel M."/>
            <person name="Gundlach H."/>
            <person name="Van Bel M."/>
            <person name="Meyberg R."/>
            <person name="Vives C."/>
            <person name="Morata J."/>
            <person name="Symeonidi A."/>
            <person name="Hiss M."/>
            <person name="Muchero W."/>
            <person name="Kamisugi Y."/>
            <person name="Saleh O."/>
            <person name="Blanc G."/>
            <person name="Decker E.L."/>
            <person name="van Gessel N."/>
            <person name="Grimwood J."/>
            <person name="Hayes R.D."/>
            <person name="Graham S.W."/>
            <person name="Gunter L.E."/>
            <person name="McDaniel S.F."/>
            <person name="Hoernstein S.N.W."/>
            <person name="Larsson A."/>
            <person name="Li F.W."/>
            <person name="Perroud P.F."/>
            <person name="Phillips J."/>
            <person name="Ranjan P."/>
            <person name="Rokshar D.S."/>
            <person name="Rothfels C.J."/>
            <person name="Schneider L."/>
            <person name="Shu S."/>
            <person name="Stevenson D.W."/>
            <person name="Thummler F."/>
            <person name="Tillich M."/>
            <person name="Villarreal Aguilar J.C."/>
            <person name="Widiez T."/>
            <person name="Wong G.K."/>
            <person name="Wymore A."/>
            <person name="Zhang Y."/>
            <person name="Zimmer A.D."/>
            <person name="Quatrano R.S."/>
            <person name="Mayer K.F.X."/>
            <person name="Goodstein D."/>
            <person name="Casacuberta J.M."/>
            <person name="Vandepoele K."/>
            <person name="Reski R."/>
            <person name="Cuming A.C."/>
            <person name="Tuskan G.A."/>
            <person name="Maumus F."/>
            <person name="Salse J."/>
            <person name="Schmutz J."/>
            <person name="Rensing S.A."/>
        </authorList>
    </citation>
    <scope>NUCLEOTIDE SEQUENCE [LARGE SCALE GENOMIC DNA]</scope>
    <source>
        <strain evidence="1 2">cv. Gransden 2004</strain>
    </source>
</reference>
<sequence>MELEDLTTFWLNEHGVCFKPPHGSCFSFTAAVPKPRTLHKGIGQRCGVEVRASSSIGVHSWWQPWCWSCILHRSTRRLLRHGHGYARAKSPGCLELFEVKRKYLGQLVLIEQVCTWRREARELSPGTTQYT</sequence>
<keyword evidence="2" id="KW-1185">Reference proteome</keyword>
<accession>A0A7I4FA07</accession>
<protein>
    <submittedName>
        <fullName evidence="1">Uncharacterized protein</fullName>
    </submittedName>
</protein>
<organism evidence="1 2">
    <name type="scientific">Physcomitrium patens</name>
    <name type="common">Spreading-leaved earth moss</name>
    <name type="synonym">Physcomitrella patens</name>
    <dbReference type="NCBI Taxonomy" id="3218"/>
    <lineage>
        <taxon>Eukaryota</taxon>
        <taxon>Viridiplantae</taxon>
        <taxon>Streptophyta</taxon>
        <taxon>Embryophyta</taxon>
        <taxon>Bryophyta</taxon>
        <taxon>Bryophytina</taxon>
        <taxon>Bryopsida</taxon>
        <taxon>Funariidae</taxon>
        <taxon>Funariales</taxon>
        <taxon>Funariaceae</taxon>
        <taxon>Physcomitrium</taxon>
    </lineage>
</organism>
<dbReference type="EnsemblPlants" id="Pp3c19_23120V3.2">
    <property type="protein sequence ID" value="Pp3c19_23120V3.2"/>
    <property type="gene ID" value="Pp3c19_23120"/>
</dbReference>
<evidence type="ECO:0000313" key="2">
    <source>
        <dbReference type="Proteomes" id="UP000006727"/>
    </source>
</evidence>